<dbReference type="Proteomes" id="UP000507163">
    <property type="component" value="Chromosome 7"/>
</dbReference>
<gene>
    <name evidence="3" type="primary">LRR10</name>
    <name evidence="3" type="ORF">PCHAJ_000116500</name>
</gene>
<dbReference type="EMBL" id="LT608173">
    <property type="protein sequence ID" value="SCM00131.1"/>
    <property type="molecule type" value="Genomic_DNA"/>
</dbReference>
<sequence>MESVKCVSSGSLKNEDADLVETNDGCMDNEMINEEVENQNKLLSIIKEGLSDIEKTLNGEGYAFSNLNCSYKNIEYIPEEIINYIYLKYINMSNNKIENISNLYKLDNILFLDISYNLINKLEEIKSMHLKNCIYMNISHNSINIINDIKMKNIIELDLSYNNIENLDIYFPETLKNLNMSNNNIKNICFKNKLENIELLDISSNPIENLNFYEIIPNIKTLKLNDNYSLPINNLSELNNFKNIQFLDMENYLHFKDKSYTEIKQILFQNTPDVNLKKFNGNLIIKNQSRHSKESK</sequence>
<evidence type="ECO:0000256" key="2">
    <source>
        <dbReference type="ARBA" id="ARBA00022737"/>
    </source>
</evidence>
<proteinExistence type="predicted"/>
<evidence type="ECO:0000313" key="4">
    <source>
        <dbReference type="Proteomes" id="UP000507163"/>
    </source>
</evidence>
<evidence type="ECO:0000256" key="1">
    <source>
        <dbReference type="ARBA" id="ARBA00022614"/>
    </source>
</evidence>
<reference evidence="3 4" key="1">
    <citation type="submission" date="2016-08" db="EMBL/GenBank/DDBJ databases">
        <authorList>
            <consortium name="Pathogen Informatics"/>
        </authorList>
    </citation>
    <scope>NUCLEOTIDE SEQUENCE [LARGE SCALE GENOMIC DNA]</scope>
    <source>
        <strain evidence="3 4">AJ</strain>
    </source>
</reference>
<dbReference type="AlphaFoldDB" id="A0A1C6XA06"/>
<dbReference type="PROSITE" id="PS51450">
    <property type="entry name" value="LRR"/>
    <property type="match status" value="2"/>
</dbReference>
<dbReference type="GO" id="GO:0035591">
    <property type="term" value="F:signaling adaptor activity"/>
    <property type="evidence" value="ECO:0007669"/>
    <property type="project" value="TreeGrafter"/>
</dbReference>
<dbReference type="PANTHER" id="PTHR47566">
    <property type="match status" value="1"/>
</dbReference>
<protein>
    <submittedName>
        <fullName evidence="3">Leucine-rich repeat protein</fullName>
    </submittedName>
</protein>
<dbReference type="SUPFAM" id="SSF52058">
    <property type="entry name" value="L domain-like"/>
    <property type="match status" value="1"/>
</dbReference>
<keyword evidence="2" id="KW-0677">Repeat</keyword>
<name>A0A1C6XA06_PLACU</name>
<dbReference type="InterPro" id="IPR001611">
    <property type="entry name" value="Leu-rich_rpt"/>
</dbReference>
<dbReference type="InterPro" id="IPR032675">
    <property type="entry name" value="LRR_dom_sf"/>
</dbReference>
<organism evidence="3 4">
    <name type="scientific">Plasmodium chabaudi chabaudi</name>
    <dbReference type="NCBI Taxonomy" id="31271"/>
    <lineage>
        <taxon>Eukaryota</taxon>
        <taxon>Sar</taxon>
        <taxon>Alveolata</taxon>
        <taxon>Apicomplexa</taxon>
        <taxon>Aconoidasida</taxon>
        <taxon>Haemosporida</taxon>
        <taxon>Plasmodiidae</taxon>
        <taxon>Plasmodium</taxon>
        <taxon>Plasmodium (Vinckeia)</taxon>
    </lineage>
</organism>
<dbReference type="InterPro" id="IPR052574">
    <property type="entry name" value="CDIRP"/>
</dbReference>
<evidence type="ECO:0000313" key="3">
    <source>
        <dbReference type="EMBL" id="SCM00131.1"/>
    </source>
</evidence>
<dbReference type="PANTHER" id="PTHR47566:SF1">
    <property type="entry name" value="PROTEIN NUD1"/>
    <property type="match status" value="1"/>
</dbReference>
<dbReference type="Gene3D" id="3.80.10.10">
    <property type="entry name" value="Ribonuclease Inhibitor"/>
    <property type="match status" value="1"/>
</dbReference>
<keyword evidence="1" id="KW-0433">Leucine-rich repeat</keyword>
<accession>A0A1C6XA06</accession>